<feature type="compositionally biased region" description="Polar residues" evidence="1">
    <location>
        <begin position="29"/>
        <end position="48"/>
    </location>
</feature>
<comment type="caution">
    <text evidence="2">The sequence shown here is derived from an EMBL/GenBank/DDBJ whole genome shotgun (WGS) entry which is preliminary data.</text>
</comment>
<feature type="compositionally biased region" description="Low complexity" evidence="1">
    <location>
        <begin position="49"/>
        <end position="60"/>
    </location>
</feature>
<feature type="compositionally biased region" description="Basic and acidic residues" evidence="1">
    <location>
        <begin position="62"/>
        <end position="78"/>
    </location>
</feature>
<keyword evidence="3" id="KW-1185">Reference proteome</keyword>
<feature type="compositionally biased region" description="Low complexity" evidence="1">
    <location>
        <begin position="79"/>
        <end position="96"/>
    </location>
</feature>
<dbReference type="VEuPathDB" id="VectorBase:HLOH_048306"/>
<proteinExistence type="predicted"/>
<organism evidence="2 3">
    <name type="scientific">Haemaphysalis longicornis</name>
    <name type="common">Bush tick</name>
    <dbReference type="NCBI Taxonomy" id="44386"/>
    <lineage>
        <taxon>Eukaryota</taxon>
        <taxon>Metazoa</taxon>
        <taxon>Ecdysozoa</taxon>
        <taxon>Arthropoda</taxon>
        <taxon>Chelicerata</taxon>
        <taxon>Arachnida</taxon>
        <taxon>Acari</taxon>
        <taxon>Parasitiformes</taxon>
        <taxon>Ixodida</taxon>
        <taxon>Ixodoidea</taxon>
        <taxon>Ixodidae</taxon>
        <taxon>Haemaphysalinae</taxon>
        <taxon>Haemaphysalis</taxon>
    </lineage>
</organism>
<reference evidence="2 3" key="1">
    <citation type="journal article" date="2020" name="Cell">
        <title>Large-Scale Comparative Analyses of Tick Genomes Elucidate Their Genetic Diversity and Vector Capacities.</title>
        <authorList>
            <consortium name="Tick Genome and Microbiome Consortium (TIGMIC)"/>
            <person name="Jia N."/>
            <person name="Wang J."/>
            <person name="Shi W."/>
            <person name="Du L."/>
            <person name="Sun Y."/>
            <person name="Zhan W."/>
            <person name="Jiang J.F."/>
            <person name="Wang Q."/>
            <person name="Zhang B."/>
            <person name="Ji P."/>
            <person name="Bell-Sakyi L."/>
            <person name="Cui X.M."/>
            <person name="Yuan T.T."/>
            <person name="Jiang B.G."/>
            <person name="Yang W.F."/>
            <person name="Lam T.T."/>
            <person name="Chang Q.C."/>
            <person name="Ding S.J."/>
            <person name="Wang X.J."/>
            <person name="Zhu J.G."/>
            <person name="Ruan X.D."/>
            <person name="Zhao L."/>
            <person name="Wei J.T."/>
            <person name="Ye R.Z."/>
            <person name="Que T.C."/>
            <person name="Du C.H."/>
            <person name="Zhou Y.H."/>
            <person name="Cheng J.X."/>
            <person name="Dai P.F."/>
            <person name="Guo W.B."/>
            <person name="Han X.H."/>
            <person name="Huang E.J."/>
            <person name="Li L.F."/>
            <person name="Wei W."/>
            <person name="Gao Y.C."/>
            <person name="Liu J.Z."/>
            <person name="Shao H.Z."/>
            <person name="Wang X."/>
            <person name="Wang C.C."/>
            <person name="Yang T.C."/>
            <person name="Huo Q.B."/>
            <person name="Li W."/>
            <person name="Chen H.Y."/>
            <person name="Chen S.E."/>
            <person name="Zhou L.G."/>
            <person name="Ni X.B."/>
            <person name="Tian J.H."/>
            <person name="Sheng Y."/>
            <person name="Liu T."/>
            <person name="Pan Y.S."/>
            <person name="Xia L.Y."/>
            <person name="Li J."/>
            <person name="Zhao F."/>
            <person name="Cao W.C."/>
        </authorList>
    </citation>
    <scope>NUCLEOTIDE SEQUENCE [LARGE SCALE GENOMIC DNA]</scope>
    <source>
        <strain evidence="2">HaeL-2018</strain>
    </source>
</reference>
<accession>A0A9J6FJJ9</accession>
<evidence type="ECO:0000313" key="2">
    <source>
        <dbReference type="EMBL" id="KAH9363221.1"/>
    </source>
</evidence>
<name>A0A9J6FJJ9_HAELO</name>
<dbReference type="AlphaFoldDB" id="A0A9J6FJJ9"/>
<protein>
    <submittedName>
        <fullName evidence="2">Uncharacterized protein</fullName>
    </submittedName>
</protein>
<dbReference type="Proteomes" id="UP000821853">
    <property type="component" value="Chromosome 1"/>
</dbReference>
<evidence type="ECO:0000313" key="3">
    <source>
        <dbReference type="Proteomes" id="UP000821853"/>
    </source>
</evidence>
<evidence type="ECO:0000256" key="1">
    <source>
        <dbReference type="SAM" id="MobiDB-lite"/>
    </source>
</evidence>
<dbReference type="EMBL" id="JABSTR010000001">
    <property type="protein sequence ID" value="KAH9363221.1"/>
    <property type="molecule type" value="Genomic_DNA"/>
</dbReference>
<feature type="region of interest" description="Disordered" evidence="1">
    <location>
        <begin position="1"/>
        <end position="104"/>
    </location>
</feature>
<gene>
    <name evidence="2" type="ORF">HPB48_003846</name>
</gene>
<sequence length="129" mass="13149">MFVATAQAVATGSESHHAPNPRTYVVATTRESPTTPGVGSATTDTSNRAAANALPAAADTTADDHGARADDASHRTDTSAKSSADAASQPQDAQAQHLSHQHGTWRGPTRLLIVAPTSCSGIAVFFGDV</sequence>